<keyword evidence="2" id="KW-1185">Reference proteome</keyword>
<comment type="caution">
    <text evidence="1">The sequence shown here is derived from an EMBL/GenBank/DDBJ whole genome shotgun (WGS) entry which is preliminary data.</text>
</comment>
<proteinExistence type="predicted"/>
<evidence type="ECO:0000313" key="1">
    <source>
        <dbReference type="EMBL" id="KAI5070644.1"/>
    </source>
</evidence>
<dbReference type="Proteomes" id="UP000886520">
    <property type="component" value="Chromosome 14"/>
</dbReference>
<reference evidence="1" key="1">
    <citation type="submission" date="2021-01" db="EMBL/GenBank/DDBJ databases">
        <title>Adiantum capillus-veneris genome.</title>
        <authorList>
            <person name="Fang Y."/>
            <person name="Liao Q."/>
        </authorList>
    </citation>
    <scope>NUCLEOTIDE SEQUENCE</scope>
    <source>
        <strain evidence="1">H3</strain>
        <tissue evidence="1">Leaf</tissue>
    </source>
</reference>
<dbReference type="EMBL" id="JABFUD020000014">
    <property type="protein sequence ID" value="KAI5070644.1"/>
    <property type="molecule type" value="Genomic_DNA"/>
</dbReference>
<sequence>MAGTIATLKKDEFSFLTDFLLIHAWDNARKGLAPMRDRLENCPSVNEKEGSERQNACAGVIIVKVQ</sequence>
<organism evidence="1 2">
    <name type="scientific">Adiantum capillus-veneris</name>
    <name type="common">Maidenhair fern</name>
    <dbReference type="NCBI Taxonomy" id="13818"/>
    <lineage>
        <taxon>Eukaryota</taxon>
        <taxon>Viridiplantae</taxon>
        <taxon>Streptophyta</taxon>
        <taxon>Embryophyta</taxon>
        <taxon>Tracheophyta</taxon>
        <taxon>Polypodiopsida</taxon>
        <taxon>Polypodiidae</taxon>
        <taxon>Polypodiales</taxon>
        <taxon>Pteridineae</taxon>
        <taxon>Pteridaceae</taxon>
        <taxon>Vittarioideae</taxon>
        <taxon>Adiantum</taxon>
    </lineage>
</organism>
<dbReference type="AlphaFoldDB" id="A0A9D4ZCZ4"/>
<protein>
    <submittedName>
        <fullName evidence="1">Uncharacterized protein</fullName>
    </submittedName>
</protein>
<evidence type="ECO:0000313" key="2">
    <source>
        <dbReference type="Proteomes" id="UP000886520"/>
    </source>
</evidence>
<accession>A0A9D4ZCZ4</accession>
<name>A0A9D4ZCZ4_ADICA</name>
<gene>
    <name evidence="1" type="ORF">GOP47_0014987</name>
</gene>